<name>A0A543KDA8_9RHOB</name>
<sequence>MSPHATRAELDARLPQILSAPKDEGLIEMLCLRPGYGQRKFVDRISVTVEQGIPGERWSTHPLLRLADGAPHPGIQVCILSKHVLDLVWRDRVNTVHPGDTFITDMDLSEANLPTGQLLSAGTAVLRVSEVFNDACVKWKARYGAASREWINAPAHRAFRLRGILCAVVQDGEISCDARLHKLSGGALRAAD</sequence>
<proteinExistence type="predicted"/>
<organism evidence="1 2">
    <name type="scientific">Roseinatronobacter monicus</name>
    <dbReference type="NCBI Taxonomy" id="393481"/>
    <lineage>
        <taxon>Bacteria</taxon>
        <taxon>Pseudomonadati</taxon>
        <taxon>Pseudomonadota</taxon>
        <taxon>Alphaproteobacteria</taxon>
        <taxon>Rhodobacterales</taxon>
        <taxon>Paracoccaceae</taxon>
        <taxon>Roseinatronobacter</taxon>
    </lineage>
</organism>
<dbReference type="Proteomes" id="UP000320582">
    <property type="component" value="Unassembled WGS sequence"/>
</dbReference>
<reference evidence="1 2" key="1">
    <citation type="submission" date="2019-06" db="EMBL/GenBank/DDBJ databases">
        <title>Genomic Encyclopedia of Archaeal and Bacterial Type Strains, Phase II (KMG-II): from individual species to whole genera.</title>
        <authorList>
            <person name="Goeker M."/>
        </authorList>
    </citation>
    <scope>NUCLEOTIDE SEQUENCE [LARGE SCALE GENOMIC DNA]</scope>
    <source>
        <strain evidence="1 2">DSM 18423</strain>
    </source>
</reference>
<comment type="caution">
    <text evidence="1">The sequence shown here is derived from an EMBL/GenBank/DDBJ whole genome shotgun (WGS) entry which is preliminary data.</text>
</comment>
<keyword evidence="2" id="KW-1185">Reference proteome</keyword>
<dbReference type="OrthoDB" id="5735964at2"/>
<dbReference type="RefSeq" id="WP_142080737.1">
    <property type="nucleotide sequence ID" value="NZ_VFPT01000001.1"/>
</dbReference>
<protein>
    <recommendedName>
        <fullName evidence="3">MOSC domain-containing protein</fullName>
    </recommendedName>
</protein>
<accession>A0A543KDA8</accession>
<gene>
    <name evidence="1" type="ORF">BD293_1696</name>
</gene>
<dbReference type="InterPro" id="IPR011037">
    <property type="entry name" value="Pyrv_Knase-like_insert_dom_sf"/>
</dbReference>
<evidence type="ECO:0000313" key="1">
    <source>
        <dbReference type="EMBL" id="TQM93071.1"/>
    </source>
</evidence>
<evidence type="ECO:0008006" key="3">
    <source>
        <dbReference type="Google" id="ProtNLM"/>
    </source>
</evidence>
<dbReference type="Gene3D" id="2.40.33.20">
    <property type="entry name" value="PK beta-barrel domain-like"/>
    <property type="match status" value="1"/>
</dbReference>
<dbReference type="EMBL" id="VFPT01000001">
    <property type="protein sequence ID" value="TQM93071.1"/>
    <property type="molecule type" value="Genomic_DNA"/>
</dbReference>
<evidence type="ECO:0000313" key="2">
    <source>
        <dbReference type="Proteomes" id="UP000320582"/>
    </source>
</evidence>
<dbReference type="AlphaFoldDB" id="A0A543KDA8"/>
<dbReference type="SUPFAM" id="SSF50800">
    <property type="entry name" value="PK beta-barrel domain-like"/>
    <property type="match status" value="1"/>
</dbReference>